<evidence type="ECO:0000313" key="1">
    <source>
        <dbReference type="EMBL" id="NLS12077.1"/>
    </source>
</evidence>
<organism evidence="1 2">
    <name type="scientific">Vibrio agarilyticus</name>
    <dbReference type="NCBI Taxonomy" id="2726741"/>
    <lineage>
        <taxon>Bacteria</taxon>
        <taxon>Pseudomonadati</taxon>
        <taxon>Pseudomonadota</taxon>
        <taxon>Gammaproteobacteria</taxon>
        <taxon>Vibrionales</taxon>
        <taxon>Vibrionaceae</taxon>
        <taxon>Vibrio</taxon>
    </lineage>
</organism>
<keyword evidence="2" id="KW-1185">Reference proteome</keyword>
<comment type="caution">
    <text evidence="1">The sequence shown here is derived from an EMBL/GenBank/DDBJ whole genome shotgun (WGS) entry which is preliminary data.</text>
</comment>
<dbReference type="Proteomes" id="UP000535589">
    <property type="component" value="Unassembled WGS sequence"/>
</dbReference>
<name>A0A7X8TP39_9VIBR</name>
<dbReference type="InterPro" id="IPR011990">
    <property type="entry name" value="TPR-like_helical_dom_sf"/>
</dbReference>
<proteinExistence type="predicted"/>
<dbReference type="EMBL" id="JABAIK010000003">
    <property type="protein sequence ID" value="NLS12077.1"/>
    <property type="molecule type" value="Genomic_DNA"/>
</dbReference>
<protein>
    <recommendedName>
        <fullName evidence="3">Bacterial transcriptional activator domain-containing protein</fullName>
    </recommendedName>
</protein>
<dbReference type="AlphaFoldDB" id="A0A7X8TP39"/>
<accession>A0A7X8TP39</accession>
<gene>
    <name evidence="1" type="ORF">HGP28_04110</name>
</gene>
<dbReference type="Gene3D" id="1.25.40.10">
    <property type="entry name" value="Tetratricopeptide repeat domain"/>
    <property type="match status" value="1"/>
</dbReference>
<evidence type="ECO:0000313" key="2">
    <source>
        <dbReference type="Proteomes" id="UP000535589"/>
    </source>
</evidence>
<dbReference type="SUPFAM" id="SSF48452">
    <property type="entry name" value="TPR-like"/>
    <property type="match status" value="1"/>
</dbReference>
<reference evidence="1 2" key="1">
    <citation type="submission" date="2020-04" db="EMBL/GenBank/DDBJ databases">
        <title>Vibrio sp. SM6, a novel species isolated from seawater.</title>
        <authorList>
            <person name="Wang X."/>
        </authorList>
    </citation>
    <scope>NUCLEOTIDE SEQUENCE [LARGE SCALE GENOMIC DNA]</scope>
    <source>
        <strain evidence="1 2">SM6</strain>
    </source>
</reference>
<evidence type="ECO:0008006" key="3">
    <source>
        <dbReference type="Google" id="ProtNLM"/>
    </source>
</evidence>
<sequence>MLALSLSLTFAAQGVELSQYTAARVQKAHQLAQDEKYAAAIDSLRALELSRAYDKAFVARMLGVFYWQNEQPEQAIEQLELAVNSDELRDEQGWHTRKMLADLLLNQQAVARALPHYYDLVVNVPENEDEASLWLRIAQSQYQLQVWDKTLHAIERYEKIEPALSKPPLSLKLSAELELQQWRAAIVTIKQLISLEPQHLIWWRQLAALQLRISDESGALDSYVLAQLQGVALEDNDFVIMAQLYAKRGIPEQAASTLALLENAQQNTKLLAQQASYWQLAKEWRNAAEFWALAAKKDSQYYWPHAQILLQEGQYQAALVSLDQVKDRELDVALARTRALYKLDQLNDALHQAKRAQALAEQAQVSTAQSKGWVTYLSQLLRSRE</sequence>